<gene>
    <name evidence="4" type="ORF">KOR34_35790</name>
</gene>
<dbReference type="Gene3D" id="3.30.1120.10">
    <property type="match status" value="1"/>
</dbReference>
<dbReference type="Proteomes" id="UP000316714">
    <property type="component" value="Unassembled WGS sequence"/>
</dbReference>
<protein>
    <submittedName>
        <fullName evidence="4">Arylsulfatase</fullName>
        <ecNumber evidence="4">3.1.6.1</ecNumber>
    </submittedName>
</protein>
<keyword evidence="2" id="KW-0732">Signal</keyword>
<dbReference type="PANTHER" id="PTHR42693:SF33">
    <property type="entry name" value="ARYLSULFATASE"/>
    <property type="match status" value="1"/>
</dbReference>
<name>A0A5C5V5D7_9BACT</name>
<dbReference type="Gene3D" id="3.40.720.10">
    <property type="entry name" value="Alkaline Phosphatase, subunit A"/>
    <property type="match status" value="1"/>
</dbReference>
<dbReference type="AlphaFoldDB" id="A0A5C5V5D7"/>
<dbReference type="OrthoDB" id="9783154at2"/>
<sequence precursor="true">MLSSPAIRCSLLILAASTLCPSALAEAAPGRPNLLLVFIDDMGWGDLSCFREDSAPGPTTEHIDRLAAEGLRFTQFYVNSPICSPSRCAITTGQYPQRWRITSYLDNRRANKRRGVADWLDPEAPTLARELQRSGYATGHFGKWHLGGQRDVGDAPLITRYGYDQSLTNFEGLGPRVLPLCDAHDGRAPHPHALGSDKLGRGPIEWRDRAYVTQAFTESAIRFIQAAAHRGQPFYVNLWPDDVHSPFFPPADLRGDGGKRARYHGVLDAMDQQLGELFTLIRDDPRLRDNTLILVCSDNGPEPGAGSAGPLRGVKATLYEGGVRSPLIAWGPGVLADGVRDAVNDNSVLAAFDLPPTLLAIAGIESPLVDRADGQPLPDVIRGASRASHQGPIFFRRPPDRNRFGGVPDANLPDLAVRDGRWKLLCEYDGADAQLYDLGQDPGETTNVAGEHSAVTQRLTRAAVDWHAAMPPDRGPELQARAAQRAQ</sequence>
<dbReference type="EMBL" id="SIHJ01000002">
    <property type="protein sequence ID" value="TWT33746.1"/>
    <property type="molecule type" value="Genomic_DNA"/>
</dbReference>
<feature type="signal peptide" evidence="2">
    <location>
        <begin position="1"/>
        <end position="27"/>
    </location>
</feature>
<evidence type="ECO:0000313" key="5">
    <source>
        <dbReference type="Proteomes" id="UP000316714"/>
    </source>
</evidence>
<dbReference type="PANTHER" id="PTHR42693">
    <property type="entry name" value="ARYLSULFATASE FAMILY MEMBER"/>
    <property type="match status" value="1"/>
</dbReference>
<reference evidence="4 5" key="1">
    <citation type="submission" date="2019-02" db="EMBL/GenBank/DDBJ databases">
        <title>Deep-cultivation of Planctomycetes and their phenomic and genomic characterization uncovers novel biology.</title>
        <authorList>
            <person name="Wiegand S."/>
            <person name="Jogler M."/>
            <person name="Boedeker C."/>
            <person name="Pinto D."/>
            <person name="Vollmers J."/>
            <person name="Rivas-Marin E."/>
            <person name="Kohn T."/>
            <person name="Peeters S.H."/>
            <person name="Heuer A."/>
            <person name="Rast P."/>
            <person name="Oberbeckmann S."/>
            <person name="Bunk B."/>
            <person name="Jeske O."/>
            <person name="Meyerdierks A."/>
            <person name="Storesund J.E."/>
            <person name="Kallscheuer N."/>
            <person name="Luecker S."/>
            <person name="Lage O.M."/>
            <person name="Pohl T."/>
            <person name="Merkel B.J."/>
            <person name="Hornburger P."/>
            <person name="Mueller R.-W."/>
            <person name="Bruemmer F."/>
            <person name="Labrenz M."/>
            <person name="Spormann A.M."/>
            <person name="Op Den Camp H."/>
            <person name="Overmann J."/>
            <person name="Amann R."/>
            <person name="Jetten M.S.M."/>
            <person name="Mascher T."/>
            <person name="Medema M.H."/>
            <person name="Devos D.P."/>
            <person name="Kaster A.-K."/>
            <person name="Ovreas L."/>
            <person name="Rohde M."/>
            <person name="Galperin M.Y."/>
            <person name="Jogler C."/>
        </authorList>
    </citation>
    <scope>NUCLEOTIDE SEQUENCE [LARGE SCALE GENOMIC DNA]</scope>
    <source>
        <strain evidence="4 5">KOR34</strain>
    </source>
</reference>
<dbReference type="GO" id="GO:0004065">
    <property type="term" value="F:arylsulfatase activity"/>
    <property type="evidence" value="ECO:0007669"/>
    <property type="project" value="UniProtKB-EC"/>
</dbReference>
<keyword evidence="4" id="KW-0378">Hydrolase</keyword>
<dbReference type="SUPFAM" id="SSF53649">
    <property type="entry name" value="Alkaline phosphatase-like"/>
    <property type="match status" value="1"/>
</dbReference>
<dbReference type="InterPro" id="IPR050738">
    <property type="entry name" value="Sulfatase"/>
</dbReference>
<evidence type="ECO:0000256" key="2">
    <source>
        <dbReference type="SAM" id="SignalP"/>
    </source>
</evidence>
<feature type="domain" description="Sulfatase N-terminal" evidence="3">
    <location>
        <begin position="32"/>
        <end position="364"/>
    </location>
</feature>
<feature type="chain" id="PRO_5022959172" evidence="2">
    <location>
        <begin position="28"/>
        <end position="487"/>
    </location>
</feature>
<organism evidence="4 5">
    <name type="scientific">Posidoniimonas corsicana</name>
    <dbReference type="NCBI Taxonomy" id="1938618"/>
    <lineage>
        <taxon>Bacteria</taxon>
        <taxon>Pseudomonadati</taxon>
        <taxon>Planctomycetota</taxon>
        <taxon>Planctomycetia</taxon>
        <taxon>Pirellulales</taxon>
        <taxon>Lacipirellulaceae</taxon>
        <taxon>Posidoniimonas</taxon>
    </lineage>
</organism>
<dbReference type="InterPro" id="IPR017850">
    <property type="entry name" value="Alkaline_phosphatase_core_sf"/>
</dbReference>
<proteinExistence type="inferred from homology"/>
<comment type="similarity">
    <text evidence="1">Belongs to the sulfatase family.</text>
</comment>
<evidence type="ECO:0000259" key="3">
    <source>
        <dbReference type="Pfam" id="PF00884"/>
    </source>
</evidence>
<comment type="caution">
    <text evidence="4">The sequence shown here is derived from an EMBL/GenBank/DDBJ whole genome shotgun (WGS) entry which is preliminary data.</text>
</comment>
<dbReference type="InterPro" id="IPR000917">
    <property type="entry name" value="Sulfatase_N"/>
</dbReference>
<accession>A0A5C5V5D7</accession>
<dbReference type="EC" id="3.1.6.1" evidence="4"/>
<evidence type="ECO:0000256" key="1">
    <source>
        <dbReference type="ARBA" id="ARBA00008779"/>
    </source>
</evidence>
<dbReference type="RefSeq" id="WP_146566625.1">
    <property type="nucleotide sequence ID" value="NZ_SIHJ01000002.1"/>
</dbReference>
<evidence type="ECO:0000313" key="4">
    <source>
        <dbReference type="EMBL" id="TWT33746.1"/>
    </source>
</evidence>
<keyword evidence="5" id="KW-1185">Reference proteome</keyword>
<dbReference type="Pfam" id="PF00884">
    <property type="entry name" value="Sulfatase"/>
    <property type="match status" value="1"/>
</dbReference>